<evidence type="ECO:0000256" key="10">
    <source>
        <dbReference type="ARBA" id="ARBA00046982"/>
    </source>
</evidence>
<keyword evidence="4" id="KW-0442">Lipid degradation</keyword>
<keyword evidence="8" id="KW-0443">Lipid metabolism</keyword>
<dbReference type="Pfam" id="PF00355">
    <property type="entry name" value="Rieske"/>
    <property type="match status" value="1"/>
</dbReference>
<evidence type="ECO:0000259" key="11">
    <source>
        <dbReference type="PROSITE" id="PS51296"/>
    </source>
</evidence>
<dbReference type="InterPro" id="IPR017941">
    <property type="entry name" value="Rieske_2Fe-2S"/>
</dbReference>
<evidence type="ECO:0000256" key="8">
    <source>
        <dbReference type="ARBA" id="ARBA00023221"/>
    </source>
</evidence>
<dbReference type="PANTHER" id="PTHR21266:SF60">
    <property type="entry name" value="3-KETOSTEROID-9-ALPHA-MONOOXYGENASE, OXYGENASE COMPONENT"/>
    <property type="match status" value="1"/>
</dbReference>
<protein>
    <recommendedName>
        <fullName evidence="9">Rieske-type oxygenase</fullName>
    </recommendedName>
</protein>
<sequence>MTIPGETRAGRSKLNGAYSTTAVTASAGEDLVGLPMPQRPDTLYDLSRRTRVRRESGPRFPFPIPNGWFVVATADEIEPGRTKSLFYFGKDLVLFRGTDGTPYLFDAYCPHLGANLGVGGKVVDGSLQCPFHGWRFDGASGACVEVPYDDNPYIPKTATARSYPVVERNHMIWAWHHLERAEPTYEVPEVAEFHDDDWLPIVVKDFEIATCCQEMTENNVDWPHFMYVHGTPAIPEEEFHTDGHYKRTVGMNGNFVREGFGLGLGVLRVKGYTTFLSSTTPIDEENVHVRWIFTSPKSLGENAAEKASRSFTAAVSQDLPIWENKIFKDPPVLRPAEKAITEQRRWCQQFYSWPAGTNAKKR</sequence>
<dbReference type="CDD" id="cd03469">
    <property type="entry name" value="Rieske_RO_Alpha_N"/>
    <property type="match status" value="1"/>
</dbReference>
<evidence type="ECO:0000256" key="3">
    <source>
        <dbReference type="ARBA" id="ARBA00022723"/>
    </source>
</evidence>
<dbReference type="GO" id="GO:0008203">
    <property type="term" value="P:cholesterol metabolic process"/>
    <property type="evidence" value="ECO:0007669"/>
    <property type="project" value="InterPro"/>
</dbReference>
<comment type="cofactor">
    <cofactor evidence="1">
        <name>Fe cation</name>
        <dbReference type="ChEBI" id="CHEBI:24875"/>
    </cofactor>
</comment>
<organism evidence="12 13">
    <name type="scientific">Frankia nepalensis</name>
    <dbReference type="NCBI Taxonomy" id="1836974"/>
    <lineage>
        <taxon>Bacteria</taxon>
        <taxon>Bacillati</taxon>
        <taxon>Actinomycetota</taxon>
        <taxon>Actinomycetes</taxon>
        <taxon>Frankiales</taxon>
        <taxon>Frankiaceae</taxon>
        <taxon>Frankia</taxon>
    </lineage>
</organism>
<dbReference type="RefSeq" id="WP_203003590.1">
    <property type="nucleotide sequence ID" value="NZ_JADWYU010000248.1"/>
</dbReference>
<evidence type="ECO:0000256" key="4">
    <source>
        <dbReference type="ARBA" id="ARBA00022963"/>
    </source>
</evidence>
<dbReference type="AlphaFoldDB" id="A0A937UTY9"/>
<dbReference type="EMBL" id="JAEACQ010000252">
    <property type="protein sequence ID" value="MBL7630541.1"/>
    <property type="molecule type" value="Genomic_DNA"/>
</dbReference>
<dbReference type="Pfam" id="PF19298">
    <property type="entry name" value="KshA_C"/>
    <property type="match status" value="1"/>
</dbReference>
<dbReference type="Proteomes" id="UP000604475">
    <property type="component" value="Unassembled WGS sequence"/>
</dbReference>
<keyword evidence="6" id="KW-0408">Iron</keyword>
<evidence type="ECO:0000256" key="7">
    <source>
        <dbReference type="ARBA" id="ARBA00023014"/>
    </source>
</evidence>
<comment type="caution">
    <text evidence="12">The sequence shown here is derived from an EMBL/GenBank/DDBJ whole genome shotgun (WGS) entry which is preliminary data.</text>
</comment>
<dbReference type="InterPro" id="IPR036922">
    <property type="entry name" value="Rieske_2Fe-2S_sf"/>
</dbReference>
<dbReference type="PANTHER" id="PTHR21266">
    <property type="entry name" value="IRON-SULFUR DOMAIN CONTAINING PROTEIN"/>
    <property type="match status" value="1"/>
</dbReference>
<evidence type="ECO:0000256" key="6">
    <source>
        <dbReference type="ARBA" id="ARBA00023004"/>
    </source>
</evidence>
<dbReference type="GO" id="GO:0051537">
    <property type="term" value="F:2 iron, 2 sulfur cluster binding"/>
    <property type="evidence" value="ECO:0007669"/>
    <property type="project" value="UniProtKB-KW"/>
</dbReference>
<dbReference type="GO" id="GO:0046872">
    <property type="term" value="F:metal ion binding"/>
    <property type="evidence" value="ECO:0007669"/>
    <property type="project" value="UniProtKB-KW"/>
</dbReference>
<evidence type="ECO:0000313" key="13">
    <source>
        <dbReference type="Proteomes" id="UP000604475"/>
    </source>
</evidence>
<keyword evidence="8" id="KW-0753">Steroid metabolism</keyword>
<feature type="domain" description="Rieske" evidence="11">
    <location>
        <begin position="69"/>
        <end position="174"/>
    </location>
</feature>
<dbReference type="GO" id="GO:0016705">
    <property type="term" value="F:oxidoreductase activity, acting on paired donors, with incorporation or reduction of molecular oxygen"/>
    <property type="evidence" value="ECO:0007669"/>
    <property type="project" value="UniProtKB-ARBA"/>
</dbReference>
<comment type="subunit">
    <text evidence="10">Homotrimer. The two-component system 3-ketosteroid-9-alpha-monooxygenase is composed of an oxygenase component KshA and a reductase component KshB.</text>
</comment>
<dbReference type="Gene3D" id="2.102.10.10">
    <property type="entry name" value="Rieske [2Fe-2S] iron-sulphur domain"/>
    <property type="match status" value="1"/>
</dbReference>
<dbReference type="PROSITE" id="PS51296">
    <property type="entry name" value="RIESKE"/>
    <property type="match status" value="1"/>
</dbReference>
<evidence type="ECO:0000256" key="1">
    <source>
        <dbReference type="ARBA" id="ARBA00001962"/>
    </source>
</evidence>
<proteinExistence type="predicted"/>
<dbReference type="GO" id="GO:0004497">
    <property type="term" value="F:monooxygenase activity"/>
    <property type="evidence" value="ECO:0007669"/>
    <property type="project" value="UniProtKB-ARBA"/>
</dbReference>
<keyword evidence="13" id="KW-1185">Reference proteome</keyword>
<keyword evidence="2" id="KW-0001">2Fe-2S</keyword>
<gene>
    <name evidence="12" type="ORF">I7412_25950</name>
</gene>
<dbReference type="InterPro" id="IPR045605">
    <property type="entry name" value="KshA-like_C"/>
</dbReference>
<keyword evidence="3" id="KW-0479">Metal-binding</keyword>
<evidence type="ECO:0000256" key="2">
    <source>
        <dbReference type="ARBA" id="ARBA00022714"/>
    </source>
</evidence>
<keyword evidence="5" id="KW-0560">Oxidoreductase</keyword>
<dbReference type="Gene3D" id="3.90.380.10">
    <property type="entry name" value="Naphthalene 1,2-dioxygenase Alpha Subunit, Chain A, domain 1"/>
    <property type="match status" value="1"/>
</dbReference>
<dbReference type="SUPFAM" id="SSF50022">
    <property type="entry name" value="ISP domain"/>
    <property type="match status" value="1"/>
</dbReference>
<evidence type="ECO:0000256" key="9">
    <source>
        <dbReference type="ARBA" id="ARBA00030944"/>
    </source>
</evidence>
<evidence type="ECO:0000313" key="12">
    <source>
        <dbReference type="EMBL" id="MBL7630541.1"/>
    </source>
</evidence>
<name>A0A937UTY9_9ACTN</name>
<keyword evidence="7" id="KW-0411">Iron-sulfur</keyword>
<evidence type="ECO:0000256" key="5">
    <source>
        <dbReference type="ARBA" id="ARBA00023002"/>
    </source>
</evidence>
<accession>A0A937UTY9</accession>
<dbReference type="GO" id="GO:0016042">
    <property type="term" value="P:lipid catabolic process"/>
    <property type="evidence" value="ECO:0007669"/>
    <property type="project" value="UniProtKB-KW"/>
</dbReference>
<reference evidence="12" key="1">
    <citation type="submission" date="2020-12" db="EMBL/GenBank/DDBJ databases">
        <title>Genomic characterization of non-nitrogen-fixing Frankia strains.</title>
        <authorList>
            <person name="Carlos-Shanley C."/>
            <person name="Guerra T."/>
            <person name="Hahn D."/>
        </authorList>
    </citation>
    <scope>NUCLEOTIDE SEQUENCE</scope>
    <source>
        <strain evidence="12">CN6</strain>
    </source>
</reference>
<dbReference type="SUPFAM" id="SSF55961">
    <property type="entry name" value="Bet v1-like"/>
    <property type="match status" value="1"/>
</dbReference>
<dbReference type="GO" id="GO:0005737">
    <property type="term" value="C:cytoplasm"/>
    <property type="evidence" value="ECO:0007669"/>
    <property type="project" value="TreeGrafter"/>
</dbReference>
<dbReference type="InterPro" id="IPR050584">
    <property type="entry name" value="Cholesterol_7-desaturase"/>
</dbReference>